<evidence type="ECO:0000259" key="1">
    <source>
        <dbReference type="Pfam" id="PF19502"/>
    </source>
</evidence>
<comment type="caution">
    <text evidence="2">The sequence shown here is derived from an EMBL/GenBank/DDBJ whole genome shotgun (WGS) entry which is preliminary data.</text>
</comment>
<protein>
    <submittedName>
        <fullName evidence="2">UbiD family decarboxylase</fullName>
    </submittedName>
</protein>
<reference evidence="2 3" key="1">
    <citation type="submission" date="2019-10" db="EMBL/GenBank/DDBJ databases">
        <title>Comparative genomics of sulfur disproportionating microorganisms.</title>
        <authorList>
            <person name="Ward L.M."/>
            <person name="Bertran E."/>
            <person name="Johnston D."/>
        </authorList>
    </citation>
    <scope>NUCLEOTIDE SEQUENCE [LARGE SCALE GENOMIC DNA]</scope>
    <source>
        <strain evidence="2 3">DSM 14055</strain>
    </source>
</reference>
<proteinExistence type="predicted"/>
<accession>A0A6N7IRL6</accession>
<evidence type="ECO:0000313" key="3">
    <source>
        <dbReference type="Proteomes" id="UP000441717"/>
    </source>
</evidence>
<dbReference type="EMBL" id="WHYR01000027">
    <property type="protein sequence ID" value="MQL52690.1"/>
    <property type="molecule type" value="Genomic_DNA"/>
</dbReference>
<dbReference type="InterPro" id="IPR045792">
    <property type="entry name" value="DUF6036"/>
</dbReference>
<evidence type="ECO:0000313" key="2">
    <source>
        <dbReference type="EMBL" id="MQL52690.1"/>
    </source>
</evidence>
<feature type="domain" description="DUF6036" evidence="1">
    <location>
        <begin position="37"/>
        <end position="172"/>
    </location>
</feature>
<name>A0A6N7IRL6_9FIRM</name>
<dbReference type="RefSeq" id="WP_152947059.1">
    <property type="nucleotide sequence ID" value="NZ_WHYR01000027.1"/>
</dbReference>
<keyword evidence="3" id="KW-1185">Reference proteome</keyword>
<dbReference type="OrthoDB" id="7432624at2"/>
<dbReference type="InterPro" id="IPR043519">
    <property type="entry name" value="NT_sf"/>
</dbReference>
<gene>
    <name evidence="2" type="ORF">GFC01_10535</name>
</gene>
<dbReference type="SUPFAM" id="SSF81301">
    <property type="entry name" value="Nucleotidyltransferase"/>
    <property type="match status" value="1"/>
</dbReference>
<dbReference type="AlphaFoldDB" id="A0A6N7IRL6"/>
<sequence length="197" mass="22184">MDESLKKKLRASIHEKDPLKKALNVLAILTAALKSMDIKPILVGGRALEFYTLGGYATKDMDLVVNGREQARAILAEMGFIRRTGERHWYHEELDLALEIPDELLAGSLDKLVTVDINGLEVFIIGIEDLIIDRLAAAKFWNSPADAQWAAKLIALHKGDIDMDYLQKAARNARVEDLLERIVKHSYRYLCEADAEK</sequence>
<organism evidence="2 3">
    <name type="scientific">Desulfofundulus thermobenzoicus</name>
    <dbReference type="NCBI Taxonomy" id="29376"/>
    <lineage>
        <taxon>Bacteria</taxon>
        <taxon>Bacillati</taxon>
        <taxon>Bacillota</taxon>
        <taxon>Clostridia</taxon>
        <taxon>Eubacteriales</taxon>
        <taxon>Peptococcaceae</taxon>
        <taxon>Desulfofundulus</taxon>
    </lineage>
</organism>
<dbReference type="Proteomes" id="UP000441717">
    <property type="component" value="Unassembled WGS sequence"/>
</dbReference>
<dbReference type="Pfam" id="PF19502">
    <property type="entry name" value="DUF6036"/>
    <property type="match status" value="1"/>
</dbReference>